<dbReference type="EMBL" id="AHHD01000610">
    <property type="protein sequence ID" value="EKG09568.1"/>
    <property type="molecule type" value="Genomic_DNA"/>
</dbReference>
<dbReference type="HOGENOM" id="CLU_1540360_0_0_1"/>
<comment type="caution">
    <text evidence="1">The sequence shown here is derived from an EMBL/GenBank/DDBJ whole genome shotgun (WGS) entry which is preliminary data.</text>
</comment>
<sequence>MPSKWPDLSSNRAACAVVHHAKSSVGQREWTDSGSKLASTGTKFFNMVFENFASISPLIGIHYDSSFNGEAWGYQHIIFTQLCSRSCIPRFSATPHSALLRSISKLMGRYLHRGSIRFSRCCTSTFCDLKQQTRWLNQYCATISFSLRRRCHRVLYDGRFSLGGRLWRRMRLLL</sequence>
<protein>
    <submittedName>
        <fullName evidence="1">Uncharacterized protein</fullName>
    </submittedName>
</protein>
<accession>K2R5Z9</accession>
<dbReference type="InParanoid" id="K2R5Z9"/>
<evidence type="ECO:0000313" key="1">
    <source>
        <dbReference type="EMBL" id="EKG09568.1"/>
    </source>
</evidence>
<proteinExistence type="predicted"/>
<dbReference type="AlphaFoldDB" id="K2R5Z9"/>
<organism evidence="1 2">
    <name type="scientific">Macrophomina phaseolina (strain MS6)</name>
    <name type="common">Charcoal rot fungus</name>
    <dbReference type="NCBI Taxonomy" id="1126212"/>
    <lineage>
        <taxon>Eukaryota</taxon>
        <taxon>Fungi</taxon>
        <taxon>Dikarya</taxon>
        <taxon>Ascomycota</taxon>
        <taxon>Pezizomycotina</taxon>
        <taxon>Dothideomycetes</taxon>
        <taxon>Dothideomycetes incertae sedis</taxon>
        <taxon>Botryosphaeriales</taxon>
        <taxon>Botryosphaeriaceae</taxon>
        <taxon>Macrophomina</taxon>
    </lineage>
</organism>
<gene>
    <name evidence="1" type="ORF">MPH_13355</name>
</gene>
<name>K2R5Z9_MACPH</name>
<dbReference type="VEuPathDB" id="FungiDB:MPH_13355"/>
<dbReference type="Proteomes" id="UP000007129">
    <property type="component" value="Unassembled WGS sequence"/>
</dbReference>
<evidence type="ECO:0000313" key="2">
    <source>
        <dbReference type="Proteomes" id="UP000007129"/>
    </source>
</evidence>
<reference evidence="1 2" key="1">
    <citation type="journal article" date="2012" name="BMC Genomics">
        <title>Tools to kill: Genome of one of the most destructive plant pathogenic fungi Macrophomina phaseolina.</title>
        <authorList>
            <person name="Islam M.S."/>
            <person name="Haque M.S."/>
            <person name="Islam M.M."/>
            <person name="Emdad E.M."/>
            <person name="Halim A."/>
            <person name="Hossen Q.M.M."/>
            <person name="Hossain M.Z."/>
            <person name="Ahmed B."/>
            <person name="Rahim S."/>
            <person name="Rahman M.S."/>
            <person name="Alam M.M."/>
            <person name="Hou S."/>
            <person name="Wan X."/>
            <person name="Saito J.A."/>
            <person name="Alam M."/>
        </authorList>
    </citation>
    <scope>NUCLEOTIDE SEQUENCE [LARGE SCALE GENOMIC DNA]</scope>
    <source>
        <strain evidence="1 2">MS6</strain>
    </source>
</reference>